<gene>
    <name evidence="2" type="ORF">GCM10010517_23380</name>
</gene>
<organism evidence="2 3">
    <name type="scientific">Streptosporangium fragile</name>
    <dbReference type="NCBI Taxonomy" id="46186"/>
    <lineage>
        <taxon>Bacteria</taxon>
        <taxon>Bacillati</taxon>
        <taxon>Actinomycetota</taxon>
        <taxon>Actinomycetes</taxon>
        <taxon>Streptosporangiales</taxon>
        <taxon>Streptosporangiaceae</taxon>
        <taxon>Streptosporangium</taxon>
    </lineage>
</organism>
<dbReference type="EMBL" id="BAAAVI010000013">
    <property type="protein sequence ID" value="GAA2864199.1"/>
    <property type="molecule type" value="Genomic_DNA"/>
</dbReference>
<evidence type="ECO:0000313" key="2">
    <source>
        <dbReference type="EMBL" id="GAA2864199.1"/>
    </source>
</evidence>
<feature type="region of interest" description="Disordered" evidence="1">
    <location>
        <begin position="50"/>
        <end position="73"/>
    </location>
</feature>
<protein>
    <submittedName>
        <fullName evidence="2">Uncharacterized protein</fullName>
    </submittedName>
</protein>
<evidence type="ECO:0000313" key="3">
    <source>
        <dbReference type="Proteomes" id="UP001500831"/>
    </source>
</evidence>
<proteinExistence type="predicted"/>
<dbReference type="Proteomes" id="UP001500831">
    <property type="component" value="Unassembled WGS sequence"/>
</dbReference>
<evidence type="ECO:0000256" key="1">
    <source>
        <dbReference type="SAM" id="MobiDB-lite"/>
    </source>
</evidence>
<keyword evidence="3" id="KW-1185">Reference proteome</keyword>
<accession>A0ABN3VXM6</accession>
<name>A0ABN3VXM6_9ACTN</name>
<reference evidence="2 3" key="1">
    <citation type="journal article" date="2019" name="Int. J. Syst. Evol. Microbiol.">
        <title>The Global Catalogue of Microorganisms (GCM) 10K type strain sequencing project: providing services to taxonomists for standard genome sequencing and annotation.</title>
        <authorList>
            <consortium name="The Broad Institute Genomics Platform"/>
            <consortium name="The Broad Institute Genome Sequencing Center for Infectious Disease"/>
            <person name="Wu L."/>
            <person name="Ma J."/>
        </authorList>
    </citation>
    <scope>NUCLEOTIDE SEQUENCE [LARGE SCALE GENOMIC DNA]</scope>
    <source>
        <strain evidence="2 3">JCM 6242</strain>
    </source>
</reference>
<comment type="caution">
    <text evidence="2">The sequence shown here is derived from an EMBL/GenBank/DDBJ whole genome shotgun (WGS) entry which is preliminary data.</text>
</comment>
<sequence>MITVSPGRRMSAVMRRVPPGVRYPAPDTPGAGGRRFRARGAAAARILSPLSPPTVPLSLKPSDEQARTRSAAGMTKGMEDRFVTTDLDTLLAALYVKIDDWLGHPPRVGRPPGRTDAEPLTLAIAQTLLGIRSETR</sequence>